<reference evidence="1" key="1">
    <citation type="submission" date="2016-05" db="EMBL/GenBank/DDBJ databases">
        <title>Clue for the horizontal gene transfer of serine-aspartate repeat gene from a novel composite staphylococcal cassette chromosome of Staphylococcus haemolyticus.</title>
        <authorList>
            <person name="Wu Z."/>
            <person name="Xue H."/>
            <person name="Zhao X."/>
        </authorList>
    </citation>
    <scope>NUCLEOTIDE SEQUENCE</scope>
    <source>
        <strain evidence="1">BC05211</strain>
    </source>
</reference>
<dbReference type="AlphaFoldDB" id="A0A1B1UY72"/>
<organism evidence="1">
    <name type="scientific">Staphylococcus haemolyticus</name>
    <dbReference type="NCBI Taxonomy" id="1283"/>
    <lineage>
        <taxon>Bacteria</taxon>
        <taxon>Bacillati</taxon>
        <taxon>Bacillota</taxon>
        <taxon>Bacilli</taxon>
        <taxon>Bacillales</taxon>
        <taxon>Staphylococcaceae</taxon>
        <taxon>Staphylococcus</taxon>
    </lineage>
</organism>
<name>A0A1B1UY72_STAHA</name>
<protein>
    <submittedName>
        <fullName evidence="1">Uncharacterized protein</fullName>
    </submittedName>
</protein>
<evidence type="ECO:0000313" key="1">
    <source>
        <dbReference type="EMBL" id="ANW08034.1"/>
    </source>
</evidence>
<dbReference type="EMBL" id="KX181861">
    <property type="protein sequence ID" value="ANW08034.1"/>
    <property type="molecule type" value="Genomic_DNA"/>
</dbReference>
<sequence>MEKVIESLIQKINETRTNYDKAFISIGNTNIKAYVKIIKNTTNMKYQLMKQINNYKKQTGSFPKWIKVDIVTLEESISFNEVERLLINTRRNYVDFGLALDKQWQIVFLPDEINANAFVRPSKKDKSLKEIAENNITHF</sequence>
<proteinExistence type="predicted"/>
<accession>A0A1B1UY72</accession>